<keyword evidence="3" id="KW-1185">Reference proteome</keyword>
<sequence length="305" mass="31237">MSTADVLPPAGGRVNTATLTAPVSRTGHDTVPLPRLIAAELRWIFRRPRTLAVLGLLALVPIVIGIGLTLVGQNSSGPGGGDASAALLSSAVNNAFVLPIAAMVMTLTLLLPLASAMAGADAIAGEAAHGTLRGWLVAPVSRGRLLTVKAIGVAIVSVVAVLGMCVTGVVTGLILNGTDSLFTLSGTTLSLGGALVRILVVAGWIVLQMWAVGAVALAVSSWTEHPMLVVASVLAGNIVFTILGFLTSLDWLHPFLLTQNWTEAPTEVLQDPMSSTMLGEGALRAVCYLVVGLSVAYGRLATRDG</sequence>
<evidence type="ECO:0000256" key="1">
    <source>
        <dbReference type="SAM" id="Phobius"/>
    </source>
</evidence>
<keyword evidence="1" id="KW-1133">Transmembrane helix</keyword>
<keyword evidence="1" id="KW-0472">Membrane</keyword>
<comment type="caution">
    <text evidence="2">The sequence shown here is derived from an EMBL/GenBank/DDBJ whole genome shotgun (WGS) entry which is preliminary data.</text>
</comment>
<evidence type="ECO:0000313" key="2">
    <source>
        <dbReference type="EMBL" id="GAA3572000.1"/>
    </source>
</evidence>
<organism evidence="2 3">
    <name type="scientific">Amycolatopsis ultiminotia</name>
    <dbReference type="NCBI Taxonomy" id="543629"/>
    <lineage>
        <taxon>Bacteria</taxon>
        <taxon>Bacillati</taxon>
        <taxon>Actinomycetota</taxon>
        <taxon>Actinomycetes</taxon>
        <taxon>Pseudonocardiales</taxon>
        <taxon>Pseudonocardiaceae</taxon>
        <taxon>Amycolatopsis</taxon>
    </lineage>
</organism>
<dbReference type="PANTHER" id="PTHR37305">
    <property type="entry name" value="INTEGRAL MEMBRANE PROTEIN-RELATED"/>
    <property type="match status" value="1"/>
</dbReference>
<feature type="transmembrane region" description="Helical" evidence="1">
    <location>
        <begin position="281"/>
        <end position="300"/>
    </location>
</feature>
<reference evidence="3" key="1">
    <citation type="journal article" date="2019" name="Int. J. Syst. Evol. Microbiol.">
        <title>The Global Catalogue of Microorganisms (GCM) 10K type strain sequencing project: providing services to taxonomists for standard genome sequencing and annotation.</title>
        <authorList>
            <consortium name="The Broad Institute Genomics Platform"/>
            <consortium name="The Broad Institute Genome Sequencing Center for Infectious Disease"/>
            <person name="Wu L."/>
            <person name="Ma J."/>
        </authorList>
    </citation>
    <scope>NUCLEOTIDE SEQUENCE [LARGE SCALE GENOMIC DNA]</scope>
    <source>
        <strain evidence="3">JCM 16898</strain>
    </source>
</reference>
<feature type="transmembrane region" description="Helical" evidence="1">
    <location>
        <begin position="151"/>
        <end position="175"/>
    </location>
</feature>
<evidence type="ECO:0000313" key="3">
    <source>
        <dbReference type="Proteomes" id="UP001500689"/>
    </source>
</evidence>
<dbReference type="Pfam" id="PF12679">
    <property type="entry name" value="ABC2_membrane_2"/>
    <property type="match status" value="1"/>
</dbReference>
<dbReference type="EMBL" id="BAAAZN010000017">
    <property type="protein sequence ID" value="GAA3572000.1"/>
    <property type="molecule type" value="Genomic_DNA"/>
</dbReference>
<feature type="transmembrane region" description="Helical" evidence="1">
    <location>
        <begin position="195"/>
        <end position="219"/>
    </location>
</feature>
<proteinExistence type="predicted"/>
<keyword evidence="1" id="KW-0812">Transmembrane</keyword>
<name>A0ABP6XYC8_9PSEU</name>
<gene>
    <name evidence="2" type="ORF">GCM10022222_65210</name>
</gene>
<feature type="transmembrane region" description="Helical" evidence="1">
    <location>
        <begin position="91"/>
        <end position="111"/>
    </location>
</feature>
<feature type="transmembrane region" description="Helical" evidence="1">
    <location>
        <begin position="226"/>
        <end position="246"/>
    </location>
</feature>
<dbReference type="PANTHER" id="PTHR37305:SF1">
    <property type="entry name" value="MEMBRANE PROTEIN"/>
    <property type="match status" value="1"/>
</dbReference>
<feature type="transmembrane region" description="Helical" evidence="1">
    <location>
        <begin position="51"/>
        <end position="71"/>
    </location>
</feature>
<accession>A0ABP6XYC8</accession>
<protein>
    <submittedName>
        <fullName evidence="2">ABC transporter permease subunit</fullName>
    </submittedName>
</protein>
<dbReference type="Proteomes" id="UP001500689">
    <property type="component" value="Unassembled WGS sequence"/>
</dbReference>
<dbReference type="RefSeq" id="WP_344866776.1">
    <property type="nucleotide sequence ID" value="NZ_BAAAZN010000017.1"/>
</dbReference>